<keyword evidence="1" id="KW-1133">Transmembrane helix</keyword>
<reference evidence="3" key="1">
    <citation type="submission" date="2017-09" db="EMBL/GenBank/DDBJ databases">
        <title>Depth-based differentiation of microbial function through sediment-hosted aquifers and enrichment of novel symbionts in the deep terrestrial subsurface.</title>
        <authorList>
            <person name="Probst A.J."/>
            <person name="Ladd B."/>
            <person name="Jarett J.K."/>
            <person name="Geller-Mcgrath D.E."/>
            <person name="Sieber C.M.K."/>
            <person name="Emerson J.B."/>
            <person name="Anantharaman K."/>
            <person name="Thomas B.C."/>
            <person name="Malmstrom R."/>
            <person name="Stieglmeier M."/>
            <person name="Klingl A."/>
            <person name="Woyke T."/>
            <person name="Ryan C.M."/>
            <person name="Banfield J.F."/>
        </authorList>
    </citation>
    <scope>NUCLEOTIDE SEQUENCE [LARGE SCALE GENOMIC DNA]</scope>
</reference>
<gene>
    <name evidence="2" type="ORF">COS30_01800</name>
</gene>
<accession>A0A2M7D666</accession>
<comment type="caution">
    <text evidence="2">The sequence shown here is derived from an EMBL/GenBank/DDBJ whole genome shotgun (WGS) entry which is preliminary data.</text>
</comment>
<name>A0A2M7D666_9BACT</name>
<dbReference type="Proteomes" id="UP000229247">
    <property type="component" value="Unassembled WGS sequence"/>
</dbReference>
<evidence type="ECO:0000256" key="1">
    <source>
        <dbReference type="SAM" id="Phobius"/>
    </source>
</evidence>
<proteinExistence type="predicted"/>
<keyword evidence="1" id="KW-0472">Membrane</keyword>
<protein>
    <recommendedName>
        <fullName evidence="4">DUF4145 domain-containing protein</fullName>
    </recommendedName>
</protein>
<feature type="transmembrane region" description="Helical" evidence="1">
    <location>
        <begin position="20"/>
        <end position="46"/>
    </location>
</feature>
<organism evidence="2 3">
    <name type="scientific">Candidatus Portnoybacteria bacterium CG02_land_8_20_14_3_00_45_8</name>
    <dbReference type="NCBI Taxonomy" id="1974807"/>
    <lineage>
        <taxon>Bacteria</taxon>
        <taxon>Candidatus Portnoyibacteriota</taxon>
    </lineage>
</organism>
<dbReference type="AlphaFoldDB" id="A0A2M7D666"/>
<keyword evidence="1" id="KW-0812">Transmembrane</keyword>
<evidence type="ECO:0000313" key="2">
    <source>
        <dbReference type="EMBL" id="PIV38484.1"/>
    </source>
</evidence>
<evidence type="ECO:0000313" key="3">
    <source>
        <dbReference type="Proteomes" id="UP000229247"/>
    </source>
</evidence>
<dbReference type="EMBL" id="PEUE01000043">
    <property type="protein sequence ID" value="PIV38484.1"/>
    <property type="molecule type" value="Genomic_DNA"/>
</dbReference>
<evidence type="ECO:0008006" key="4">
    <source>
        <dbReference type="Google" id="ProtNLM"/>
    </source>
</evidence>
<sequence>MEYFYDLYDQIYIFVSSEQFANSLLFVKLACYLFSFFLIFLIVVLLKKVNAAWWIKERIYAWEFAMSSGPDKRWQGILERLHRGDEANIKLAVIEADNLFDSILQRMGLPGKDMDVRLKNFEAHELKALPLVLEAHHLRNQIVHEPGFQLTQEQALEAVEKFGAALKELEYLS</sequence>